<dbReference type="Proteomes" id="UP000070544">
    <property type="component" value="Unassembled WGS sequence"/>
</dbReference>
<evidence type="ECO:0008006" key="5">
    <source>
        <dbReference type="Google" id="ProtNLM"/>
    </source>
</evidence>
<dbReference type="EMBL" id="KQ965820">
    <property type="protein sequence ID" value="KXS10544.1"/>
    <property type="molecule type" value="Genomic_DNA"/>
</dbReference>
<evidence type="ECO:0000313" key="3">
    <source>
        <dbReference type="EMBL" id="KXS10544.1"/>
    </source>
</evidence>
<feature type="transmembrane region" description="Helical" evidence="2">
    <location>
        <begin position="86"/>
        <end position="107"/>
    </location>
</feature>
<evidence type="ECO:0000256" key="1">
    <source>
        <dbReference type="SAM" id="MobiDB-lite"/>
    </source>
</evidence>
<organism evidence="3 4">
    <name type="scientific">Gonapodya prolifera (strain JEL478)</name>
    <name type="common">Monoblepharis prolifera</name>
    <dbReference type="NCBI Taxonomy" id="1344416"/>
    <lineage>
        <taxon>Eukaryota</taxon>
        <taxon>Fungi</taxon>
        <taxon>Fungi incertae sedis</taxon>
        <taxon>Chytridiomycota</taxon>
        <taxon>Chytridiomycota incertae sedis</taxon>
        <taxon>Monoblepharidomycetes</taxon>
        <taxon>Monoblepharidales</taxon>
        <taxon>Gonapodyaceae</taxon>
        <taxon>Gonapodya</taxon>
    </lineage>
</organism>
<accession>A0A139A1D3</accession>
<keyword evidence="2" id="KW-0812">Transmembrane</keyword>
<evidence type="ECO:0000313" key="4">
    <source>
        <dbReference type="Proteomes" id="UP000070544"/>
    </source>
</evidence>
<protein>
    <recommendedName>
        <fullName evidence="5">Major facilitator superfamily (MFS) profile domain-containing protein</fullName>
    </recommendedName>
</protein>
<dbReference type="InterPro" id="IPR036259">
    <property type="entry name" value="MFS_trans_sf"/>
</dbReference>
<proteinExistence type="predicted"/>
<keyword evidence="2" id="KW-1133">Transmembrane helix</keyword>
<dbReference type="AlphaFoldDB" id="A0A139A1D3"/>
<evidence type="ECO:0000256" key="2">
    <source>
        <dbReference type="SAM" id="Phobius"/>
    </source>
</evidence>
<feature type="transmembrane region" description="Helical" evidence="2">
    <location>
        <begin position="151"/>
        <end position="169"/>
    </location>
</feature>
<gene>
    <name evidence="3" type="ORF">M427DRAFT_48013</name>
</gene>
<name>A0A139A1D3_GONPJ</name>
<keyword evidence="2" id="KW-0472">Membrane</keyword>
<dbReference type="SUPFAM" id="SSF103473">
    <property type="entry name" value="MFS general substrate transporter"/>
    <property type="match status" value="1"/>
</dbReference>
<feature type="region of interest" description="Disordered" evidence="1">
    <location>
        <begin position="1"/>
        <end position="22"/>
    </location>
</feature>
<keyword evidence="4" id="KW-1185">Reference proteome</keyword>
<dbReference type="OrthoDB" id="3936150at2759"/>
<sequence length="253" mass="27362">MSASNASAPLDSLDSALPARETLAEPNADTVSDLFPTAPLAESVHQRTQIQAIDAKESELVLASPAPSHSDRTDASSACRFSRRRFWIIQGLVMSMATAASLLNSIFLPLLPVMVQLANGTCEFHSTLSVQPKSKPLYRISNFPPVRSCRITYVLSIPIAIVTTVLGYFSKNIAMFYIMRILQQIGMSAVLVAGSMNAISWPSWMVVGLTLCPSAHGCFTWPTPPLSFNVSTKAQTKSLCAVGTQRVVTSLDR</sequence>
<reference evidence="3 4" key="1">
    <citation type="journal article" date="2015" name="Genome Biol. Evol.">
        <title>Phylogenomic analyses indicate that early fungi evolved digesting cell walls of algal ancestors of land plants.</title>
        <authorList>
            <person name="Chang Y."/>
            <person name="Wang S."/>
            <person name="Sekimoto S."/>
            <person name="Aerts A.L."/>
            <person name="Choi C."/>
            <person name="Clum A."/>
            <person name="LaButti K.M."/>
            <person name="Lindquist E.A."/>
            <person name="Yee Ngan C."/>
            <person name="Ohm R.A."/>
            <person name="Salamov A.A."/>
            <person name="Grigoriev I.V."/>
            <person name="Spatafora J.W."/>
            <person name="Berbee M.L."/>
        </authorList>
    </citation>
    <scope>NUCLEOTIDE SEQUENCE [LARGE SCALE GENOMIC DNA]</scope>
    <source>
        <strain evidence="3 4">JEL478</strain>
    </source>
</reference>